<reference evidence="1 2" key="1">
    <citation type="submission" date="2018-03" db="EMBL/GenBank/DDBJ databases">
        <title>Draft Genome Sequences of the Obligatory Marine Myxobacteria Enhygromyxa salina SWB007.</title>
        <authorList>
            <person name="Poehlein A."/>
            <person name="Moghaddam J.A."/>
            <person name="Harms H."/>
            <person name="Alanjari M."/>
            <person name="Koenig G.M."/>
            <person name="Daniel R."/>
            <person name="Schaeberle T.F."/>
        </authorList>
    </citation>
    <scope>NUCLEOTIDE SEQUENCE [LARGE SCALE GENOMIC DNA]</scope>
    <source>
        <strain evidence="1 2">SWB007</strain>
    </source>
</reference>
<dbReference type="Proteomes" id="UP000238823">
    <property type="component" value="Unassembled WGS sequence"/>
</dbReference>
<accession>A0A2S9YA83</accession>
<comment type="caution">
    <text evidence="1">The sequence shown here is derived from an EMBL/GenBank/DDBJ whole genome shotgun (WGS) entry which is preliminary data.</text>
</comment>
<dbReference type="InterPro" id="IPR011990">
    <property type="entry name" value="TPR-like_helical_dom_sf"/>
</dbReference>
<sequence length="506" mass="53620">MAFLNNKVRGAHDRQKQALITEATGVGAQVTNIIEIGDDAQAAGAAVGSSVKALFGGRMRVDFVQVFQLQTNGWSHAFVQPFSGLAPLPGEHHGILNGGIASPAILRHDLRSSDFPWDPAAGPQVAQYLAGSPLLRQAIKSLEWEWAMGMGKITIDWAVQVRNVGNLTAHVVMQTGRYGGLTTYAVGFAQWLKLCHALGTCLGQVHAPPQAFVVPASYGEMLHGAARVASPQPDPQPHAQPQAGAVDVRVDMVSTVQDALRPHVGKKVWVGAIPNKQLGNIQKHVLPSHLAHGPIIAAIDLTTFGSAKDAIVVTPTQLVTKEFDDRQIVDLAAIRAVRESDKLVATYVDIEVDRLGAMRIPVGIDLDPVLALMRGVANANARVGPVAAQVSAFVGAGADQLSMQDAQALAQRAQAAMSGGGVHDKINAAAQLLLGGQYQAAIDSYLQIAQAHPEHTGTCYGQIGAGLFFLQQYGRAIEYYQAAKQHGADSAMMDENIAEAQGFCPQ</sequence>
<dbReference type="EMBL" id="PVNL01000115">
    <property type="protein sequence ID" value="PRQ02009.1"/>
    <property type="molecule type" value="Genomic_DNA"/>
</dbReference>
<evidence type="ECO:0000313" key="1">
    <source>
        <dbReference type="EMBL" id="PRQ02009.1"/>
    </source>
</evidence>
<protein>
    <recommendedName>
        <fullName evidence="3">Tetratricopeptide repeat protein</fullName>
    </recommendedName>
</protein>
<gene>
    <name evidence="1" type="ORF">ENSA7_56770</name>
</gene>
<dbReference type="RefSeq" id="WP_106092553.1">
    <property type="nucleotide sequence ID" value="NZ_PVNL01000115.1"/>
</dbReference>
<dbReference type="SUPFAM" id="SSF48452">
    <property type="entry name" value="TPR-like"/>
    <property type="match status" value="1"/>
</dbReference>
<dbReference type="OrthoDB" id="9814069at2"/>
<proteinExistence type="predicted"/>
<evidence type="ECO:0008006" key="3">
    <source>
        <dbReference type="Google" id="ProtNLM"/>
    </source>
</evidence>
<dbReference type="Gene3D" id="1.25.40.10">
    <property type="entry name" value="Tetratricopeptide repeat domain"/>
    <property type="match status" value="1"/>
</dbReference>
<name>A0A2S9YA83_9BACT</name>
<evidence type="ECO:0000313" key="2">
    <source>
        <dbReference type="Proteomes" id="UP000238823"/>
    </source>
</evidence>
<organism evidence="1 2">
    <name type="scientific">Enhygromyxa salina</name>
    <dbReference type="NCBI Taxonomy" id="215803"/>
    <lineage>
        <taxon>Bacteria</taxon>
        <taxon>Pseudomonadati</taxon>
        <taxon>Myxococcota</taxon>
        <taxon>Polyangia</taxon>
        <taxon>Nannocystales</taxon>
        <taxon>Nannocystaceae</taxon>
        <taxon>Enhygromyxa</taxon>
    </lineage>
</organism>
<dbReference type="AlphaFoldDB" id="A0A2S9YA83"/>